<accession>A0ABT7UE23</accession>
<evidence type="ECO:0000313" key="2">
    <source>
        <dbReference type="Proteomes" id="UP001529340"/>
    </source>
</evidence>
<dbReference type="EMBL" id="JAUDCG010000049">
    <property type="protein sequence ID" value="MDM8157871.1"/>
    <property type="molecule type" value="Genomic_DNA"/>
</dbReference>
<keyword evidence="2" id="KW-1185">Reference proteome</keyword>
<protein>
    <submittedName>
        <fullName evidence="1">DUF4176 domain-containing protein</fullName>
    </submittedName>
</protein>
<gene>
    <name evidence="1" type="ORF">QUV96_09500</name>
</gene>
<organism evidence="1 2">
    <name type="scientific">Amedibacillus dolichus</name>
    <dbReference type="NCBI Taxonomy" id="31971"/>
    <lineage>
        <taxon>Bacteria</taxon>
        <taxon>Bacillati</taxon>
        <taxon>Bacillota</taxon>
        <taxon>Erysipelotrichia</taxon>
        <taxon>Erysipelotrichales</taxon>
        <taxon>Erysipelotrichaceae</taxon>
        <taxon>Amedibacillus</taxon>
    </lineage>
</organism>
<dbReference type="InterPro" id="IPR025233">
    <property type="entry name" value="DUF4176"/>
</dbReference>
<dbReference type="RefSeq" id="WP_289608314.1">
    <property type="nucleotide sequence ID" value="NZ_JAUDCG010000049.1"/>
</dbReference>
<comment type="caution">
    <text evidence="1">The sequence shown here is derived from an EMBL/GenBank/DDBJ whole genome shotgun (WGS) entry which is preliminary data.</text>
</comment>
<sequence length="91" mass="10841">MKEYLPLGSVVTLKEGEKKLMICGRVQREVRSRTVYDYCACLYPEGMIDSRSVYLFDQEDIDRIYHIGLQDQEEFAFRHQMEEELTRLQLS</sequence>
<dbReference type="Pfam" id="PF13780">
    <property type="entry name" value="DUF4176"/>
    <property type="match status" value="1"/>
</dbReference>
<dbReference type="Proteomes" id="UP001529340">
    <property type="component" value="Unassembled WGS sequence"/>
</dbReference>
<reference evidence="1" key="1">
    <citation type="submission" date="2023-06" db="EMBL/GenBank/DDBJ databases">
        <title>Identification and characterization of horizontal gene transfer across gut microbiota members of farm animals based on homology search.</title>
        <authorList>
            <person name="Schwarzerova J."/>
            <person name="Nykrynova M."/>
            <person name="Jureckova K."/>
            <person name="Cejkova D."/>
            <person name="Rychlik I."/>
        </authorList>
    </citation>
    <scope>NUCLEOTIDE SEQUENCE</scope>
    <source>
        <strain evidence="1">ET39</strain>
    </source>
</reference>
<reference evidence="1" key="2">
    <citation type="submission" date="2023-06" db="EMBL/GenBank/DDBJ databases">
        <authorList>
            <person name="Zeman M."/>
            <person name="Kubasova T."/>
            <person name="Jahodarova E."/>
            <person name="Nykrynova M."/>
            <person name="Rychlik I."/>
        </authorList>
    </citation>
    <scope>NUCLEOTIDE SEQUENCE</scope>
    <source>
        <strain evidence="1">ET39</strain>
    </source>
</reference>
<evidence type="ECO:0000313" key="1">
    <source>
        <dbReference type="EMBL" id="MDM8157871.1"/>
    </source>
</evidence>
<name>A0ABT7UE23_9FIRM</name>
<proteinExistence type="predicted"/>